<dbReference type="CDD" id="cd15039">
    <property type="entry name" value="7tmB3_Methuselah-like"/>
    <property type="match status" value="1"/>
</dbReference>
<dbReference type="PANTHER" id="PTHR20851">
    <property type="entry name" value="DORSAL INTERACTING PROTEIN 3"/>
    <property type="match status" value="1"/>
</dbReference>
<evidence type="ECO:0000256" key="6">
    <source>
        <dbReference type="SAM" id="Phobius"/>
    </source>
</evidence>
<evidence type="ECO:0000256" key="4">
    <source>
        <dbReference type="ARBA" id="ARBA00023136"/>
    </source>
</evidence>
<feature type="region of interest" description="Disordered" evidence="5">
    <location>
        <begin position="364"/>
        <end position="394"/>
    </location>
</feature>
<keyword evidence="2 6" id="KW-0812">Transmembrane</keyword>
<dbReference type="KEGG" id="bfo:118421135"/>
<dbReference type="InterPro" id="IPR000832">
    <property type="entry name" value="GPCR_2_secretin-like"/>
</dbReference>
<feature type="compositionally biased region" description="Basic and acidic residues" evidence="5">
    <location>
        <begin position="416"/>
        <end position="428"/>
    </location>
</feature>
<feature type="compositionally biased region" description="Polar residues" evidence="5">
    <location>
        <begin position="429"/>
        <end position="441"/>
    </location>
</feature>
<proteinExistence type="predicted"/>
<name>A0A9J7LJN1_BRAFL</name>
<keyword evidence="8" id="KW-1185">Reference proteome</keyword>
<feature type="compositionally biased region" description="Polar residues" evidence="5">
    <location>
        <begin position="383"/>
        <end position="394"/>
    </location>
</feature>
<sequence>MMLCMVLAEGMFVARVWVPLGQACVVFAIFLHYFMLTAFTSMNALAMDLCLTFRDDLERIELYKYVLYTWLMPVPVVVLTVILDFTNSVKVGYGENCWIGNPTSSLVSFGVPVICALLVNAVLVTFVLLAIRRSFEIANAALARSNSSKAWVYIRISCLMGFTWILGFIYPFANSRAVEYIFIVLNASQGLLLTLILAITSEVVQNWKAAIRARFGLVEPNQNTAVTATASNQRPTASKTGGTAGGASCTTDIPMTTFAEVKKNRATLHHDGPHETSVRTATASNFRYVAGETEATAGETGSTAEVPLASFADVEEKSVPLQLDEPHQDSGQITTVSDRKTIEGKSEATVVGAGSDAAVALTSSAGVEENRASLQPDEPYQDSGRTTNASNLQTAGETGCVTDIPIEVVVDEEKKSVIRPPGEPHQDSEQITTASDQQTIKGKTEATAVESGAAGTVPFSLM</sequence>
<protein>
    <submittedName>
        <fullName evidence="9">Adhesion G-protein coupled receptor G6-like</fullName>
    </submittedName>
</protein>
<dbReference type="Proteomes" id="UP000001554">
    <property type="component" value="Chromosome 8"/>
</dbReference>
<feature type="transmembrane region" description="Helical" evidence="6">
    <location>
        <begin position="152"/>
        <end position="173"/>
    </location>
</feature>
<dbReference type="OrthoDB" id="6134459at2759"/>
<evidence type="ECO:0000259" key="7">
    <source>
        <dbReference type="PROSITE" id="PS50261"/>
    </source>
</evidence>
<accession>A0A9J7LJN1</accession>
<dbReference type="OMA" id="TEMAMPC"/>
<keyword evidence="3 6" id="KW-1133">Transmembrane helix</keyword>
<evidence type="ECO:0000313" key="8">
    <source>
        <dbReference type="Proteomes" id="UP000001554"/>
    </source>
</evidence>
<gene>
    <name evidence="9" type="primary">LOC118421135</name>
</gene>
<dbReference type="GeneID" id="118421135"/>
<comment type="subcellular location">
    <subcellularLocation>
        <location evidence="1">Membrane</location>
        <topology evidence="1">Multi-pass membrane protein</topology>
    </subcellularLocation>
</comment>
<keyword evidence="4 6" id="KW-0472">Membrane</keyword>
<evidence type="ECO:0000256" key="5">
    <source>
        <dbReference type="SAM" id="MobiDB-lite"/>
    </source>
</evidence>
<feature type="domain" description="G-protein coupled receptors family 2 profile 2" evidence="7">
    <location>
        <begin position="1"/>
        <end position="201"/>
    </location>
</feature>
<evidence type="ECO:0000256" key="1">
    <source>
        <dbReference type="ARBA" id="ARBA00004141"/>
    </source>
</evidence>
<dbReference type="GO" id="GO:0004930">
    <property type="term" value="F:G protein-coupled receptor activity"/>
    <property type="evidence" value="ECO:0007669"/>
    <property type="project" value="InterPro"/>
</dbReference>
<feature type="compositionally biased region" description="Polar residues" evidence="5">
    <location>
        <begin position="226"/>
        <end position="235"/>
    </location>
</feature>
<dbReference type="AlphaFoldDB" id="A0A9J7LJN1"/>
<dbReference type="GO" id="GO:0016020">
    <property type="term" value="C:membrane"/>
    <property type="evidence" value="ECO:0007669"/>
    <property type="project" value="UniProtKB-SubCell"/>
</dbReference>
<dbReference type="InterPro" id="IPR017981">
    <property type="entry name" value="GPCR_2-like_7TM"/>
</dbReference>
<feature type="transmembrane region" description="Helical" evidence="6">
    <location>
        <begin position="65"/>
        <end position="86"/>
    </location>
</feature>
<dbReference type="GO" id="GO:0007166">
    <property type="term" value="P:cell surface receptor signaling pathway"/>
    <property type="evidence" value="ECO:0007669"/>
    <property type="project" value="InterPro"/>
</dbReference>
<dbReference type="Pfam" id="PF00002">
    <property type="entry name" value="7tm_2"/>
    <property type="match status" value="1"/>
</dbReference>
<feature type="transmembrane region" description="Helical" evidence="6">
    <location>
        <begin position="179"/>
        <end position="204"/>
    </location>
</feature>
<dbReference type="PANTHER" id="PTHR20851:SF0">
    <property type="entry name" value="APOLIPOPROTEIN(A)"/>
    <property type="match status" value="1"/>
</dbReference>
<evidence type="ECO:0000313" key="9">
    <source>
        <dbReference type="RefSeq" id="XP_035684189.1"/>
    </source>
</evidence>
<reference evidence="8" key="1">
    <citation type="journal article" date="2020" name="Nat. Ecol. Evol.">
        <title>Deeply conserved synteny resolves early events in vertebrate evolution.</title>
        <authorList>
            <person name="Simakov O."/>
            <person name="Marletaz F."/>
            <person name="Yue J.X."/>
            <person name="O'Connell B."/>
            <person name="Jenkins J."/>
            <person name="Brandt A."/>
            <person name="Calef R."/>
            <person name="Tung C.H."/>
            <person name="Huang T.K."/>
            <person name="Schmutz J."/>
            <person name="Satoh N."/>
            <person name="Yu J.K."/>
            <person name="Putnam N.H."/>
            <person name="Green R.E."/>
            <person name="Rokhsar D.S."/>
        </authorList>
    </citation>
    <scope>NUCLEOTIDE SEQUENCE [LARGE SCALE GENOMIC DNA]</scope>
    <source>
        <strain evidence="8">S238N-H82</strain>
    </source>
</reference>
<feature type="transmembrane region" description="Helical" evidence="6">
    <location>
        <begin position="106"/>
        <end position="131"/>
    </location>
</feature>
<dbReference type="Gene3D" id="1.20.1070.10">
    <property type="entry name" value="Rhodopsin 7-helix transmembrane proteins"/>
    <property type="match status" value="1"/>
</dbReference>
<dbReference type="PROSITE" id="PS50261">
    <property type="entry name" value="G_PROTEIN_RECEP_F2_4"/>
    <property type="match status" value="1"/>
</dbReference>
<feature type="region of interest" description="Disordered" evidence="5">
    <location>
        <begin position="416"/>
        <end position="462"/>
    </location>
</feature>
<dbReference type="RefSeq" id="XP_035684189.1">
    <property type="nucleotide sequence ID" value="XM_035828296.1"/>
</dbReference>
<feature type="region of interest" description="Disordered" evidence="5">
    <location>
        <begin position="226"/>
        <end position="247"/>
    </location>
</feature>
<feature type="compositionally biased region" description="Low complexity" evidence="5">
    <location>
        <begin position="236"/>
        <end position="247"/>
    </location>
</feature>
<evidence type="ECO:0000256" key="3">
    <source>
        <dbReference type="ARBA" id="ARBA00022989"/>
    </source>
</evidence>
<reference evidence="9" key="2">
    <citation type="submission" date="2025-08" db="UniProtKB">
        <authorList>
            <consortium name="RefSeq"/>
        </authorList>
    </citation>
    <scope>IDENTIFICATION</scope>
    <source>
        <strain evidence="9">S238N-H82</strain>
        <tissue evidence="9">Testes</tissue>
    </source>
</reference>
<organism evidence="8 9">
    <name type="scientific">Branchiostoma floridae</name>
    <name type="common">Florida lancelet</name>
    <name type="synonym">Amphioxus</name>
    <dbReference type="NCBI Taxonomy" id="7739"/>
    <lineage>
        <taxon>Eukaryota</taxon>
        <taxon>Metazoa</taxon>
        <taxon>Chordata</taxon>
        <taxon>Cephalochordata</taxon>
        <taxon>Leptocardii</taxon>
        <taxon>Amphioxiformes</taxon>
        <taxon>Branchiostomatidae</taxon>
        <taxon>Branchiostoma</taxon>
    </lineage>
</organism>
<evidence type="ECO:0000256" key="2">
    <source>
        <dbReference type="ARBA" id="ARBA00022692"/>
    </source>
</evidence>